<dbReference type="InterPro" id="IPR045843">
    <property type="entry name" value="IND-like"/>
</dbReference>
<evidence type="ECO:0000256" key="3">
    <source>
        <dbReference type="ARBA" id="ARBA00023125"/>
    </source>
</evidence>
<keyword evidence="3" id="KW-0238">DNA-binding</keyword>
<dbReference type="AlphaFoldDB" id="A0A5B7BB92"/>
<dbReference type="InterPro" id="IPR045239">
    <property type="entry name" value="bHLH95_bHLH"/>
</dbReference>
<dbReference type="Pfam" id="PF00010">
    <property type="entry name" value="HLH"/>
    <property type="match status" value="1"/>
</dbReference>
<dbReference type="GO" id="GO:0000978">
    <property type="term" value="F:RNA polymerase II cis-regulatory region sequence-specific DNA binding"/>
    <property type="evidence" value="ECO:0007669"/>
    <property type="project" value="TreeGrafter"/>
</dbReference>
<evidence type="ECO:0000256" key="4">
    <source>
        <dbReference type="ARBA" id="ARBA00023163"/>
    </source>
</evidence>
<evidence type="ECO:0000313" key="7">
    <source>
        <dbReference type="EMBL" id="MPA66122.1"/>
    </source>
</evidence>
<keyword evidence="5" id="KW-0539">Nucleus</keyword>
<evidence type="ECO:0000256" key="5">
    <source>
        <dbReference type="ARBA" id="ARBA00023242"/>
    </source>
</evidence>
<sequence length="427" mass="46858">MYGVGGSQAISRDTSLLFSSIFKHSDVEFAKNTEFMNSDLYHHHQQQQQQQSSGLMRYRSAPSSFFAGLVHSGGDGCDDFLNPQSSSSESETMFARFMSSNGSGNSDSDDLKVLIKPEKVESVPQQNGYSTSASQMIYQTPLDHDLANHNSATAHTTLNSSYKVTNASAMQLKTSSRNCLNFIRESSSPPGLFTNLTVENGFAVTRDVGNGTINGEVSSSTSRLNDHIKFSSGPSSCSMFMPQIAESGNESAGVGSPENGNLESCNGSNRCYVPGFSNESWNHSTFTSLQRNRDGDGDGDGDGKMFSSFNALETQNGEPKTSAEMSAIEKFLQFQQDSVPLKIRAKRGCATHPRSIAERIRRTRISERIRKLQELFPNMDKQTNTADMLDLAVEYIKDLKKQVKTLTDTRAKCICSSKQKKYSNPTA</sequence>
<dbReference type="GO" id="GO:0000981">
    <property type="term" value="F:DNA-binding transcription factor activity, RNA polymerase II-specific"/>
    <property type="evidence" value="ECO:0007669"/>
    <property type="project" value="TreeGrafter"/>
</dbReference>
<dbReference type="PROSITE" id="PS50888">
    <property type="entry name" value="BHLH"/>
    <property type="match status" value="1"/>
</dbReference>
<organism evidence="7">
    <name type="scientific">Davidia involucrata</name>
    <name type="common">Dove tree</name>
    <dbReference type="NCBI Taxonomy" id="16924"/>
    <lineage>
        <taxon>Eukaryota</taxon>
        <taxon>Viridiplantae</taxon>
        <taxon>Streptophyta</taxon>
        <taxon>Embryophyta</taxon>
        <taxon>Tracheophyta</taxon>
        <taxon>Spermatophyta</taxon>
        <taxon>Magnoliopsida</taxon>
        <taxon>eudicotyledons</taxon>
        <taxon>Gunneridae</taxon>
        <taxon>Pentapetalae</taxon>
        <taxon>asterids</taxon>
        <taxon>Cornales</taxon>
        <taxon>Nyssaceae</taxon>
        <taxon>Davidia</taxon>
    </lineage>
</organism>
<reference evidence="7" key="1">
    <citation type="submission" date="2019-08" db="EMBL/GenBank/DDBJ databases">
        <title>Reference gene set and small RNA set construction with multiple tissues from Davidia involucrata Baill.</title>
        <authorList>
            <person name="Yang H."/>
            <person name="Zhou C."/>
            <person name="Li G."/>
            <person name="Wang J."/>
            <person name="Gao P."/>
            <person name="Wang M."/>
            <person name="Wang R."/>
            <person name="Zhao Y."/>
        </authorList>
    </citation>
    <scope>NUCLEOTIDE SEQUENCE</scope>
    <source>
        <tissue evidence="7">Mixed with DoveR01_LX</tissue>
    </source>
</reference>
<evidence type="ECO:0000256" key="2">
    <source>
        <dbReference type="ARBA" id="ARBA00023015"/>
    </source>
</evidence>
<protein>
    <recommendedName>
        <fullName evidence="6">BHLH domain-containing protein</fullName>
    </recommendedName>
</protein>
<dbReference type="EMBL" id="GHES01035563">
    <property type="protein sequence ID" value="MPA66122.1"/>
    <property type="molecule type" value="Transcribed_RNA"/>
</dbReference>
<comment type="subcellular location">
    <subcellularLocation>
        <location evidence="1">Nucleus</location>
    </subcellularLocation>
</comment>
<evidence type="ECO:0000259" key="6">
    <source>
        <dbReference type="PROSITE" id="PS50888"/>
    </source>
</evidence>
<dbReference type="SUPFAM" id="SSF47459">
    <property type="entry name" value="HLH, helix-loop-helix DNA-binding domain"/>
    <property type="match status" value="1"/>
</dbReference>
<dbReference type="PANTHER" id="PTHR16223">
    <property type="entry name" value="TRANSCRIPTION FACTOR BHLH83-RELATED"/>
    <property type="match status" value="1"/>
</dbReference>
<dbReference type="GO" id="GO:0005634">
    <property type="term" value="C:nucleus"/>
    <property type="evidence" value="ECO:0007669"/>
    <property type="project" value="UniProtKB-SubCell"/>
</dbReference>
<evidence type="ECO:0000256" key="1">
    <source>
        <dbReference type="ARBA" id="ARBA00004123"/>
    </source>
</evidence>
<keyword evidence="2" id="KW-0805">Transcription regulation</keyword>
<proteinExistence type="predicted"/>
<accession>A0A5B7BB92</accession>
<gene>
    <name evidence="7" type="ORF">Din_035563</name>
</gene>
<feature type="domain" description="BHLH" evidence="6">
    <location>
        <begin position="349"/>
        <end position="399"/>
    </location>
</feature>
<keyword evidence="4" id="KW-0804">Transcription</keyword>
<dbReference type="CDD" id="cd11393">
    <property type="entry name" value="bHLH_AtbHLH_like"/>
    <property type="match status" value="1"/>
</dbReference>
<dbReference type="InterPro" id="IPR036638">
    <property type="entry name" value="HLH_DNA-bd_sf"/>
</dbReference>
<dbReference type="FunFam" id="4.10.280.10:FF:000021">
    <property type="entry name" value="Transcription factor bHLH130 family"/>
    <property type="match status" value="1"/>
</dbReference>
<dbReference type="SMART" id="SM00353">
    <property type="entry name" value="HLH"/>
    <property type="match status" value="1"/>
</dbReference>
<dbReference type="PANTHER" id="PTHR16223:SF345">
    <property type="entry name" value="TRANSCRIPTION FACTOR BHLH130-LIKE"/>
    <property type="match status" value="1"/>
</dbReference>
<dbReference type="GO" id="GO:0046983">
    <property type="term" value="F:protein dimerization activity"/>
    <property type="evidence" value="ECO:0007669"/>
    <property type="project" value="InterPro"/>
</dbReference>
<dbReference type="Gene3D" id="4.10.280.10">
    <property type="entry name" value="Helix-loop-helix DNA-binding domain"/>
    <property type="match status" value="1"/>
</dbReference>
<name>A0A5B7BB92_DAVIN</name>
<dbReference type="InterPro" id="IPR011598">
    <property type="entry name" value="bHLH_dom"/>
</dbReference>